<sequence>MNAAGLRSRIVATLDADADTRRRAELELKTAEDHPGFTDALLDILHAEQEAPIRMSSTQSHKSTPRS</sequence>
<organism evidence="1 2">
    <name type="scientific">Golovinomyces cichoracearum</name>
    <dbReference type="NCBI Taxonomy" id="62708"/>
    <lineage>
        <taxon>Eukaryota</taxon>
        <taxon>Fungi</taxon>
        <taxon>Dikarya</taxon>
        <taxon>Ascomycota</taxon>
        <taxon>Pezizomycotina</taxon>
        <taxon>Leotiomycetes</taxon>
        <taxon>Erysiphales</taxon>
        <taxon>Erysiphaceae</taxon>
        <taxon>Golovinomyces</taxon>
    </lineage>
</organism>
<dbReference type="InterPro" id="IPR016024">
    <property type="entry name" value="ARM-type_fold"/>
</dbReference>
<evidence type="ECO:0000313" key="2">
    <source>
        <dbReference type="Proteomes" id="UP000285405"/>
    </source>
</evidence>
<dbReference type="EMBL" id="MCBR01010240">
    <property type="protein sequence ID" value="RKF71337.1"/>
    <property type="molecule type" value="Genomic_DNA"/>
</dbReference>
<protein>
    <submittedName>
        <fullName evidence="1">Putative nonsense-mediated mrna decay protein</fullName>
    </submittedName>
</protein>
<comment type="caution">
    <text evidence="1">The sequence shown here is derived from an EMBL/GenBank/DDBJ whole genome shotgun (WGS) entry which is preliminary data.</text>
</comment>
<dbReference type="SUPFAM" id="SSF48371">
    <property type="entry name" value="ARM repeat"/>
    <property type="match status" value="1"/>
</dbReference>
<evidence type="ECO:0000313" key="1">
    <source>
        <dbReference type="EMBL" id="RKF71337.1"/>
    </source>
</evidence>
<name>A0A420IA05_9PEZI</name>
<dbReference type="Gene3D" id="1.25.10.10">
    <property type="entry name" value="Leucine-rich Repeat Variant"/>
    <property type="match status" value="1"/>
</dbReference>
<dbReference type="Proteomes" id="UP000285405">
    <property type="component" value="Unassembled WGS sequence"/>
</dbReference>
<dbReference type="AlphaFoldDB" id="A0A420IA05"/>
<reference evidence="1 2" key="1">
    <citation type="journal article" date="2018" name="BMC Genomics">
        <title>Comparative genome analyses reveal sequence features reflecting distinct modes of host-adaptation between dicot and monocot powdery mildew.</title>
        <authorList>
            <person name="Wu Y."/>
            <person name="Ma X."/>
            <person name="Pan Z."/>
            <person name="Kale S.D."/>
            <person name="Song Y."/>
            <person name="King H."/>
            <person name="Zhang Q."/>
            <person name="Presley C."/>
            <person name="Deng X."/>
            <person name="Wei C.I."/>
            <person name="Xiao S."/>
        </authorList>
    </citation>
    <scope>NUCLEOTIDE SEQUENCE [LARGE SCALE GENOMIC DNA]</scope>
    <source>
        <strain evidence="1">UCSC1</strain>
    </source>
</reference>
<dbReference type="OrthoDB" id="760868at2759"/>
<proteinExistence type="predicted"/>
<dbReference type="InterPro" id="IPR011989">
    <property type="entry name" value="ARM-like"/>
</dbReference>
<accession>A0A420IA05</accession>
<gene>
    <name evidence="1" type="ORF">GcC1_102012</name>
</gene>